<proteinExistence type="predicted"/>
<dbReference type="RefSeq" id="WP_131906930.1">
    <property type="nucleotide sequence ID" value="NZ_BAAAFU010000001.1"/>
</dbReference>
<dbReference type="InterPro" id="IPR012349">
    <property type="entry name" value="Split_barrel_FMN-bd"/>
</dbReference>
<evidence type="ECO:0000256" key="1">
    <source>
        <dbReference type="SAM" id="Coils"/>
    </source>
</evidence>
<dbReference type="PANTHER" id="PTHR42815:SF2">
    <property type="entry name" value="FAD-BINDING, PUTATIVE (AFU_ORTHOLOGUE AFUA_6G07600)-RELATED"/>
    <property type="match status" value="1"/>
</dbReference>
<feature type="coiled-coil region" evidence="1">
    <location>
        <begin position="178"/>
        <end position="205"/>
    </location>
</feature>
<sequence length="206" mass="23477">MDNYAEILFVNEVRNLQDEDGVGKTYEKIYPSRTKEALDESDIAFISSRESFYISSVSSTGWPYVQHRGGPKGFLKVLGDNLLGYADYSGNRQFITMGHAAISDKVSLFLMDYENKSRLKILGHIKMQHAKDADPALCKKLETKGQGKVDRVATIEVIAMDWNCPKYIPQLINLEKVKAFTHHEFKKLREENEALKKELESLKVNV</sequence>
<evidence type="ECO:0000313" key="2">
    <source>
        <dbReference type="EMBL" id="TCJ85229.1"/>
    </source>
</evidence>
<comment type="caution">
    <text evidence="2">The sequence shown here is derived from an EMBL/GenBank/DDBJ whole genome shotgun (WGS) entry which is preliminary data.</text>
</comment>
<name>A0A4R1EZ87_9GAMM</name>
<dbReference type="PANTHER" id="PTHR42815">
    <property type="entry name" value="FAD-BINDING, PUTATIVE (AFU_ORTHOLOGUE AFUA_6G07600)-RELATED"/>
    <property type="match status" value="1"/>
</dbReference>
<reference evidence="2 3" key="1">
    <citation type="submission" date="2019-03" db="EMBL/GenBank/DDBJ databases">
        <title>Genomic Encyclopedia of Type Strains, Phase IV (KMG-IV): sequencing the most valuable type-strain genomes for metagenomic binning, comparative biology and taxonomic classification.</title>
        <authorList>
            <person name="Goeker M."/>
        </authorList>
    </citation>
    <scope>NUCLEOTIDE SEQUENCE [LARGE SCALE GENOMIC DNA]</scope>
    <source>
        <strain evidence="2 3">DSM 24830</strain>
    </source>
</reference>
<keyword evidence="3" id="KW-1185">Reference proteome</keyword>
<organism evidence="2 3">
    <name type="scientific">Cocleimonas flava</name>
    <dbReference type="NCBI Taxonomy" id="634765"/>
    <lineage>
        <taxon>Bacteria</taxon>
        <taxon>Pseudomonadati</taxon>
        <taxon>Pseudomonadota</taxon>
        <taxon>Gammaproteobacteria</taxon>
        <taxon>Thiotrichales</taxon>
        <taxon>Thiotrichaceae</taxon>
        <taxon>Cocleimonas</taxon>
    </lineage>
</organism>
<keyword evidence="1" id="KW-0175">Coiled coil</keyword>
<accession>A0A4R1EZ87</accession>
<dbReference type="Gene3D" id="2.30.110.10">
    <property type="entry name" value="Electron Transport, Fmn-binding Protein, Chain A"/>
    <property type="match status" value="1"/>
</dbReference>
<dbReference type="OrthoDB" id="9801223at2"/>
<dbReference type="EMBL" id="SMFQ01000004">
    <property type="protein sequence ID" value="TCJ85229.1"/>
    <property type="molecule type" value="Genomic_DNA"/>
</dbReference>
<dbReference type="Proteomes" id="UP000294887">
    <property type="component" value="Unassembled WGS sequence"/>
</dbReference>
<dbReference type="SUPFAM" id="SSF50475">
    <property type="entry name" value="FMN-binding split barrel"/>
    <property type="match status" value="1"/>
</dbReference>
<dbReference type="AlphaFoldDB" id="A0A4R1EZ87"/>
<gene>
    <name evidence="2" type="ORF">EV695_3196</name>
</gene>
<protein>
    <submittedName>
        <fullName evidence="2">Uncharacterized protein</fullName>
    </submittedName>
</protein>
<evidence type="ECO:0000313" key="3">
    <source>
        <dbReference type="Proteomes" id="UP000294887"/>
    </source>
</evidence>